<reference evidence="1" key="1">
    <citation type="submission" date="2016-10" db="EMBL/GenBank/DDBJ databases">
        <authorList>
            <person name="Varghese N."/>
        </authorList>
    </citation>
    <scope>NUCLEOTIDE SEQUENCE</scope>
</reference>
<organism evidence="1">
    <name type="scientific">uncultured virus</name>
    <dbReference type="NCBI Taxonomy" id="340016"/>
    <lineage>
        <taxon>Viruses</taxon>
        <taxon>environmental samples</taxon>
    </lineage>
</organism>
<proteinExistence type="predicted"/>
<accession>A0A218MM87</accession>
<sequence length="115" mass="13467">MTTDSEFLEEQLEVLPELYKDLAFVDGEERVWIPSATNLMEQGMVYADGKSKFDWQWSAVKAVPISEEEKEKYPIPGEEGKYYKFKMGDESQKKFKERDFMEALDYIGVFNGKQE</sequence>
<protein>
    <submittedName>
        <fullName evidence="1">Uncharacterized protein</fullName>
    </submittedName>
</protein>
<evidence type="ECO:0000313" key="1">
    <source>
        <dbReference type="EMBL" id="ASF00402.1"/>
    </source>
</evidence>
<reference evidence="1" key="2">
    <citation type="journal article" date="2017" name="Nat. Commun.">
        <title>Single-virus genomics reveals hidden cosmopolitan and abundant viruses.</title>
        <authorList>
            <person name="Martinez-Hernandez F."/>
            <person name="Fornas O."/>
            <person name="Lluesma Gomez M."/>
            <person name="Bolduc B."/>
            <person name="de la Cruz Pena M.J."/>
            <person name="Martinez J.M."/>
            <person name="Anton J."/>
            <person name="Gasol J.M."/>
            <person name="Rosselli R."/>
            <person name="Rodriguez-Valera F."/>
            <person name="Sullivan M.B."/>
            <person name="Acinas S.G."/>
            <person name="Martinez-Garcia M."/>
        </authorList>
    </citation>
    <scope>NUCLEOTIDE SEQUENCE</scope>
</reference>
<dbReference type="EMBL" id="KY052832">
    <property type="protein sequence ID" value="ASF00402.1"/>
    <property type="molecule type" value="Genomic_DNA"/>
</dbReference>
<name>A0A218MM87_9VIRU</name>